<dbReference type="Pfam" id="PF13563">
    <property type="entry name" value="2_5_RNA_ligase2"/>
    <property type="match status" value="1"/>
</dbReference>
<sequence length="256" mass="28597">MAGNASAPISYSAALSGSSSNQSSTPQSAPSRAPPQQSQQPRNPPQQGHPHYGIPQKRSPSPSHRPQIQTEDEPVYVLTLLTDKPHHDRMTALRKQYFPKHLNKLEAHLTLFHALPGSKLDSIVIPTILSVARRTAPFKLRANKVMRMKRGLGIALAKTQGADQTKEVHAQLRDAWLQDGQRWLSEQDRGGLGHVHYTIMNKVDDVEDVERAQEEVEKSFKGDVGVAEGLVLFRYDRGFWRWERKFEFGGEAPSGA</sequence>
<comment type="caution">
    <text evidence="2">The sequence shown here is derived from an EMBL/GenBank/DDBJ whole genome shotgun (WGS) entry which is preliminary data.</text>
</comment>
<evidence type="ECO:0000313" key="2">
    <source>
        <dbReference type="EMBL" id="RMZ06837.1"/>
    </source>
</evidence>
<evidence type="ECO:0000256" key="1">
    <source>
        <dbReference type="SAM" id="MobiDB-lite"/>
    </source>
</evidence>
<evidence type="ECO:0000313" key="3">
    <source>
        <dbReference type="Proteomes" id="UP000269539"/>
    </source>
</evidence>
<organism evidence="2 3">
    <name type="scientific">Hortaea werneckii</name>
    <name type="common">Black yeast</name>
    <name type="synonym">Cladosporium werneckii</name>
    <dbReference type="NCBI Taxonomy" id="91943"/>
    <lineage>
        <taxon>Eukaryota</taxon>
        <taxon>Fungi</taxon>
        <taxon>Dikarya</taxon>
        <taxon>Ascomycota</taxon>
        <taxon>Pezizomycotina</taxon>
        <taxon>Dothideomycetes</taxon>
        <taxon>Dothideomycetidae</taxon>
        <taxon>Mycosphaerellales</taxon>
        <taxon>Teratosphaeriaceae</taxon>
        <taxon>Hortaea</taxon>
    </lineage>
</organism>
<dbReference type="AlphaFoldDB" id="A0A3M7H1H6"/>
<feature type="region of interest" description="Disordered" evidence="1">
    <location>
        <begin position="1"/>
        <end position="71"/>
    </location>
</feature>
<gene>
    <name evidence="2" type="ORF">D0864_02142</name>
</gene>
<feature type="compositionally biased region" description="Polar residues" evidence="1">
    <location>
        <begin position="58"/>
        <end position="69"/>
    </location>
</feature>
<dbReference type="Gene3D" id="3.90.1140.10">
    <property type="entry name" value="Cyclic phosphodiesterase"/>
    <property type="match status" value="1"/>
</dbReference>
<reference evidence="2 3" key="1">
    <citation type="journal article" date="2018" name="BMC Genomics">
        <title>Genomic evidence for intraspecific hybridization in a clonal and extremely halotolerant yeast.</title>
        <authorList>
            <person name="Gostincar C."/>
            <person name="Stajich J.E."/>
            <person name="Zupancic J."/>
            <person name="Zalar P."/>
            <person name="Gunde-Cimerman N."/>
        </authorList>
    </citation>
    <scope>NUCLEOTIDE SEQUENCE [LARGE SCALE GENOMIC DNA]</scope>
    <source>
        <strain evidence="2 3">EXF-10513</strain>
    </source>
</reference>
<protein>
    <submittedName>
        <fullName evidence="2">Uncharacterized protein</fullName>
    </submittedName>
</protein>
<name>A0A3M7H1H6_HORWE</name>
<proteinExistence type="predicted"/>
<dbReference type="EMBL" id="QWIO01000146">
    <property type="protein sequence ID" value="RMZ06837.1"/>
    <property type="molecule type" value="Genomic_DNA"/>
</dbReference>
<accession>A0A3M7H1H6</accession>
<dbReference type="Proteomes" id="UP000269539">
    <property type="component" value="Unassembled WGS sequence"/>
</dbReference>
<feature type="compositionally biased region" description="Low complexity" evidence="1">
    <location>
        <begin position="8"/>
        <end position="41"/>
    </location>
</feature>